<comment type="caution">
    <text evidence="2">The sequence shown here is derived from an EMBL/GenBank/DDBJ whole genome shotgun (WGS) entry which is preliminary data.</text>
</comment>
<evidence type="ECO:0000313" key="3">
    <source>
        <dbReference type="Proteomes" id="UP000243525"/>
    </source>
</evidence>
<dbReference type="EMBL" id="QAAD01000002">
    <property type="protein sequence ID" value="PTN10055.1"/>
    <property type="molecule type" value="Genomic_DNA"/>
</dbReference>
<gene>
    <name evidence="2" type="ORF">C8N47_10236</name>
</gene>
<dbReference type="OrthoDB" id="9760067at2"/>
<proteinExistence type="predicted"/>
<dbReference type="PANTHER" id="PTHR33678:SF1">
    <property type="entry name" value="BLL1576 PROTEIN"/>
    <property type="match status" value="1"/>
</dbReference>
<evidence type="ECO:0000313" key="2">
    <source>
        <dbReference type="EMBL" id="PTN10055.1"/>
    </source>
</evidence>
<dbReference type="InterPro" id="IPR052344">
    <property type="entry name" value="Transposase-related"/>
</dbReference>
<organism evidence="2 3">
    <name type="scientific">Mangrovibacterium marinum</name>
    <dbReference type="NCBI Taxonomy" id="1639118"/>
    <lineage>
        <taxon>Bacteria</taxon>
        <taxon>Pseudomonadati</taxon>
        <taxon>Bacteroidota</taxon>
        <taxon>Bacteroidia</taxon>
        <taxon>Marinilabiliales</taxon>
        <taxon>Prolixibacteraceae</taxon>
        <taxon>Mangrovibacterium</taxon>
    </lineage>
</organism>
<dbReference type="PANTHER" id="PTHR33678">
    <property type="entry name" value="BLL1576 PROTEIN"/>
    <property type="match status" value="1"/>
</dbReference>
<keyword evidence="3" id="KW-1185">Reference proteome</keyword>
<dbReference type="Pfam" id="PF03050">
    <property type="entry name" value="DDE_Tnp_IS66"/>
    <property type="match status" value="1"/>
</dbReference>
<reference evidence="2 3" key="1">
    <citation type="submission" date="2018-04" db="EMBL/GenBank/DDBJ databases">
        <title>Genomic Encyclopedia of Archaeal and Bacterial Type Strains, Phase II (KMG-II): from individual species to whole genera.</title>
        <authorList>
            <person name="Goeker M."/>
        </authorList>
    </citation>
    <scope>NUCLEOTIDE SEQUENCE [LARGE SCALE GENOMIC DNA]</scope>
    <source>
        <strain evidence="2 3">DSM 28823</strain>
    </source>
</reference>
<dbReference type="AlphaFoldDB" id="A0A2T5C584"/>
<name>A0A2T5C584_9BACT</name>
<sequence length="96" mass="11013">MDNKLTENAIRPIAPGRKNWLFCGNDSAAENAAVIYSMMDCCQAAGVNFRDWMVFVLENTHHYDHDYTKDLAKRLPHNFSPKAKVTLKPLKVLRTF</sequence>
<dbReference type="Proteomes" id="UP000243525">
    <property type="component" value="Unassembled WGS sequence"/>
</dbReference>
<evidence type="ECO:0000259" key="1">
    <source>
        <dbReference type="Pfam" id="PF03050"/>
    </source>
</evidence>
<accession>A0A2T5C584</accession>
<dbReference type="InterPro" id="IPR004291">
    <property type="entry name" value="Transposase_IS66_central"/>
</dbReference>
<feature type="domain" description="Transposase IS66 central" evidence="1">
    <location>
        <begin position="1"/>
        <end position="30"/>
    </location>
</feature>
<protein>
    <submittedName>
        <fullName evidence="2">Transposase IS66 family protein</fullName>
    </submittedName>
</protein>